<dbReference type="AlphaFoldDB" id="A0A9P4UZL4"/>
<sequence>MGGVPAGCPRFGTNQSFDSAIAVVTIHHADAGKVNQGTGFELQQIDGVCHILLQPVGDKSFFKFGRSRSKEQKSTNLDVHLPGPQVAIKQFVLASDCFANCWRVESKTESITTVNEVPIQAVTHRTKRSKTRNPHAVYLDQSEANEIDINTLHLTIWLIKSPREAVGEDFPAYPLDGTVQTVGNRRDMWALTRYIPQYGVRPASRNSVRVVERFTGVIYTAKVFRGLGARERRDEEFRILGKKAISESIVCYLHTTQLTHMPAIITSTHEGFVSYNKCHNEILSKHPGIRFALATGMLRRLFSAMSFLHHNNIIHANVSGNSILLRMKEDTLDDVLIVDYGAAWKAPADDGTPHDNLIADGRGIMELVDRCCDIWTFRNGPPLSAKSDLDMVARTRSAARAYENVRRVAAHFFQNQGGDPASREGKKWNRLLTRKEHDLGSAQDDQIHNASLRVICHMTRAKLDTIVTGWITHRGTSEEERPRMILSLGHRYLDDLANSLYHGRWDLLPRDICAKLQSMEGDCKDPWRKFAAVREIQIDVRRIMFNDAPQLCIEAKSLLKFLALCVECYPSWAQNIRRTFSEHMSDESFYSVQQIQGLLHVLRSYGQLPSNMKHTLQDIADAGGEHTIVFHESRPVYYHVPSRMFNLSQLQHFADPDVLRNMIIEDKIKCEKFAEVRGEAGIQGCYVPISLVHTFATAFEIDLQDAPLLDGQNPALDPADFSHVSKGRIVLARKGLVGYASVTRSANQFFHYAKDPADFEDASTFLPTYFGNMKVLRLSPNGRFDHPLLSHWSKFRPADD</sequence>
<organism evidence="2 3">
    <name type="scientific">Polyplosphaeria fusca</name>
    <dbReference type="NCBI Taxonomy" id="682080"/>
    <lineage>
        <taxon>Eukaryota</taxon>
        <taxon>Fungi</taxon>
        <taxon>Dikarya</taxon>
        <taxon>Ascomycota</taxon>
        <taxon>Pezizomycotina</taxon>
        <taxon>Dothideomycetes</taxon>
        <taxon>Pleosporomycetidae</taxon>
        <taxon>Pleosporales</taxon>
        <taxon>Tetraplosphaeriaceae</taxon>
        <taxon>Polyplosphaeria</taxon>
    </lineage>
</organism>
<dbReference type="SUPFAM" id="SSF56112">
    <property type="entry name" value="Protein kinase-like (PK-like)"/>
    <property type="match status" value="1"/>
</dbReference>
<dbReference type="SMART" id="SM00220">
    <property type="entry name" value="S_TKc"/>
    <property type="match status" value="1"/>
</dbReference>
<dbReference type="InterPro" id="IPR011009">
    <property type="entry name" value="Kinase-like_dom_sf"/>
</dbReference>
<dbReference type="GO" id="GO:0005524">
    <property type="term" value="F:ATP binding"/>
    <property type="evidence" value="ECO:0007669"/>
    <property type="project" value="InterPro"/>
</dbReference>
<dbReference type="EMBL" id="ML996220">
    <property type="protein sequence ID" value="KAF2730350.1"/>
    <property type="molecule type" value="Genomic_DNA"/>
</dbReference>
<accession>A0A9P4UZL4</accession>
<keyword evidence="3" id="KW-1185">Reference proteome</keyword>
<dbReference type="InterPro" id="IPR000719">
    <property type="entry name" value="Prot_kinase_dom"/>
</dbReference>
<dbReference type="OrthoDB" id="3793287at2759"/>
<gene>
    <name evidence="2" type="ORF">EJ04DRAFT_445349</name>
</gene>
<feature type="domain" description="Protein kinase" evidence="1">
    <location>
        <begin position="208"/>
        <end position="451"/>
    </location>
</feature>
<comment type="caution">
    <text evidence="2">The sequence shown here is derived from an EMBL/GenBank/DDBJ whole genome shotgun (WGS) entry which is preliminary data.</text>
</comment>
<evidence type="ECO:0000259" key="1">
    <source>
        <dbReference type="SMART" id="SM00220"/>
    </source>
</evidence>
<feature type="non-terminal residue" evidence="2">
    <location>
        <position position="800"/>
    </location>
</feature>
<proteinExistence type="predicted"/>
<protein>
    <recommendedName>
        <fullName evidence="1">Protein kinase domain-containing protein</fullName>
    </recommendedName>
</protein>
<dbReference type="Gene3D" id="1.10.510.10">
    <property type="entry name" value="Transferase(Phosphotransferase) domain 1"/>
    <property type="match status" value="1"/>
</dbReference>
<reference evidence="2" key="1">
    <citation type="journal article" date="2020" name="Stud. Mycol.">
        <title>101 Dothideomycetes genomes: a test case for predicting lifestyles and emergence of pathogens.</title>
        <authorList>
            <person name="Haridas S."/>
            <person name="Albert R."/>
            <person name="Binder M."/>
            <person name="Bloem J."/>
            <person name="Labutti K."/>
            <person name="Salamov A."/>
            <person name="Andreopoulos B."/>
            <person name="Baker S."/>
            <person name="Barry K."/>
            <person name="Bills G."/>
            <person name="Bluhm B."/>
            <person name="Cannon C."/>
            <person name="Castanera R."/>
            <person name="Culley D."/>
            <person name="Daum C."/>
            <person name="Ezra D."/>
            <person name="Gonzalez J."/>
            <person name="Henrissat B."/>
            <person name="Kuo A."/>
            <person name="Liang C."/>
            <person name="Lipzen A."/>
            <person name="Lutzoni F."/>
            <person name="Magnuson J."/>
            <person name="Mondo S."/>
            <person name="Nolan M."/>
            <person name="Ohm R."/>
            <person name="Pangilinan J."/>
            <person name="Park H.-J."/>
            <person name="Ramirez L."/>
            <person name="Alfaro M."/>
            <person name="Sun H."/>
            <person name="Tritt A."/>
            <person name="Yoshinaga Y."/>
            <person name="Zwiers L.-H."/>
            <person name="Turgeon B."/>
            <person name="Goodwin S."/>
            <person name="Spatafora J."/>
            <person name="Crous P."/>
            <person name="Grigoriev I."/>
        </authorList>
    </citation>
    <scope>NUCLEOTIDE SEQUENCE</scope>
    <source>
        <strain evidence="2">CBS 125425</strain>
    </source>
</reference>
<dbReference type="Proteomes" id="UP000799444">
    <property type="component" value="Unassembled WGS sequence"/>
</dbReference>
<evidence type="ECO:0000313" key="3">
    <source>
        <dbReference type="Proteomes" id="UP000799444"/>
    </source>
</evidence>
<dbReference type="GO" id="GO:0004672">
    <property type="term" value="F:protein kinase activity"/>
    <property type="evidence" value="ECO:0007669"/>
    <property type="project" value="InterPro"/>
</dbReference>
<evidence type="ECO:0000313" key="2">
    <source>
        <dbReference type="EMBL" id="KAF2730350.1"/>
    </source>
</evidence>
<name>A0A9P4UZL4_9PLEO</name>